<proteinExistence type="predicted"/>
<dbReference type="InterPro" id="IPR007963">
    <property type="entry name" value="Peptidase_M61_catalytic"/>
</dbReference>
<dbReference type="InterPro" id="IPR001478">
    <property type="entry name" value="PDZ"/>
</dbReference>
<dbReference type="Gene3D" id="2.60.40.3650">
    <property type="match status" value="1"/>
</dbReference>
<evidence type="ECO:0000313" key="4">
    <source>
        <dbReference type="Proteomes" id="UP000706039"/>
    </source>
</evidence>
<dbReference type="Proteomes" id="UP000706039">
    <property type="component" value="Unassembled WGS sequence"/>
</dbReference>
<dbReference type="InterPro" id="IPR040756">
    <property type="entry name" value="Peptidase_M61_N"/>
</dbReference>
<dbReference type="InterPro" id="IPR024191">
    <property type="entry name" value="Peptidase_M61"/>
</dbReference>
<name>A0ABS7PXR1_9SPHN</name>
<dbReference type="InterPro" id="IPR027268">
    <property type="entry name" value="Peptidase_M4/M1_CTD_sf"/>
</dbReference>
<feature type="domain" description="PDZ" evidence="2">
    <location>
        <begin position="536"/>
        <end position="601"/>
    </location>
</feature>
<feature type="chain" id="PRO_5046347927" evidence="1">
    <location>
        <begin position="23"/>
        <end position="637"/>
    </location>
</feature>
<feature type="signal peptide" evidence="1">
    <location>
        <begin position="1"/>
        <end position="22"/>
    </location>
</feature>
<gene>
    <name evidence="3" type="ORF">K7G82_20815</name>
</gene>
<dbReference type="Gene3D" id="1.10.390.10">
    <property type="entry name" value="Neutral Protease Domain 2"/>
    <property type="match status" value="1"/>
</dbReference>
<dbReference type="Pfam" id="PF17899">
    <property type="entry name" value="Peptidase_M61_N"/>
    <property type="match status" value="1"/>
</dbReference>
<organism evidence="3 4">
    <name type="scientific">Sphingomonas colocasiae</name>
    <dbReference type="NCBI Taxonomy" id="1848973"/>
    <lineage>
        <taxon>Bacteria</taxon>
        <taxon>Pseudomonadati</taxon>
        <taxon>Pseudomonadota</taxon>
        <taxon>Alphaproteobacteria</taxon>
        <taxon>Sphingomonadales</taxon>
        <taxon>Sphingomonadaceae</taxon>
        <taxon>Sphingomonas</taxon>
    </lineage>
</organism>
<dbReference type="SMART" id="SM00228">
    <property type="entry name" value="PDZ"/>
    <property type="match status" value="1"/>
</dbReference>
<reference evidence="3 4" key="1">
    <citation type="submission" date="2021-08" db="EMBL/GenBank/DDBJ databases">
        <authorList>
            <person name="Tuo L."/>
        </authorList>
    </citation>
    <scope>NUCLEOTIDE SEQUENCE [LARGE SCALE GENOMIC DNA]</scope>
    <source>
        <strain evidence="3 4">JCM 31229</strain>
    </source>
</reference>
<comment type="caution">
    <text evidence="3">The sequence shown here is derived from an EMBL/GenBank/DDBJ whole genome shotgun (WGS) entry which is preliminary data.</text>
</comment>
<dbReference type="PROSITE" id="PS50106">
    <property type="entry name" value="PDZ"/>
    <property type="match status" value="1"/>
</dbReference>
<dbReference type="Pfam" id="PF05299">
    <property type="entry name" value="Peptidase_M61"/>
    <property type="match status" value="1"/>
</dbReference>
<dbReference type="RefSeq" id="WP_222991826.1">
    <property type="nucleotide sequence ID" value="NZ_JAINVV010000009.1"/>
</dbReference>
<dbReference type="InterPro" id="IPR036034">
    <property type="entry name" value="PDZ_sf"/>
</dbReference>
<dbReference type="Gene3D" id="2.30.42.10">
    <property type="match status" value="1"/>
</dbReference>
<protein>
    <submittedName>
        <fullName evidence="3">Peptidase M61</fullName>
    </submittedName>
</protein>
<keyword evidence="1" id="KW-0732">Signal</keyword>
<dbReference type="SUPFAM" id="SSF50156">
    <property type="entry name" value="PDZ domain-like"/>
    <property type="match status" value="1"/>
</dbReference>
<dbReference type="EMBL" id="JAINVV010000009">
    <property type="protein sequence ID" value="MBY8824759.1"/>
    <property type="molecule type" value="Genomic_DNA"/>
</dbReference>
<sequence length="637" mass="69641">MIGKVAAACAALLVLTPQAAKAQGVDAPEGRSALHDADYPGVIGLGIDARDVARAILRGTMTLPVTRPGPMTIYFPRWVPGHHAPSGPIARIAGLAVRAKGAEIGWKRDPVMMHAIHIDVPQGAETIEVAFQYLSPTDPKMGRIEVSPEMIDLQWTSLAPYPAGYASRRMTVQASVKLPQGWQFATALATDSVVDGMIRFKPVDYETFVDSPILAGRYSVRHNLDESSGAPVTLAVFADRPEQLAASPAQIEAHRRLVDQSLKLFASRHYDRYDFLVGLTGKIGGLGAEHSQSSENFTVPDYFTDWAGTAPSRELLPHEFVHSWNGKFRRGADLLTPTLDAPMQNSLLWVYEGLTRYLGAVLAVRSGLHSVQDGLDNFALTAATMQNRVGRQWRPLLDTTNHSIYAEGAQPWPNWQRGSDYYLEGQLIWLDVDTRIRALSGGKRSLDDFVRAFFSVEDGSYRPVPYVVDDVVTALNAVAPWGWASFFRDRVEKVAPDAPLDGLARGGYRLIYTDTPTAFFRSGEAQRGVTDLSWSIGLTADKGGTVTDVVWDGPAFAAELTIGTQIVAVDGQVYDGERIRNAVAACKGRSQPLTLTVRRGDAVRDVRIACAMGLRYPRLERDPAAPARLDAILAPRR</sequence>
<keyword evidence="4" id="KW-1185">Reference proteome</keyword>
<accession>A0ABS7PXR1</accession>
<evidence type="ECO:0000259" key="2">
    <source>
        <dbReference type="PROSITE" id="PS50106"/>
    </source>
</evidence>
<evidence type="ECO:0000313" key="3">
    <source>
        <dbReference type="EMBL" id="MBY8824759.1"/>
    </source>
</evidence>
<evidence type="ECO:0000256" key="1">
    <source>
        <dbReference type="SAM" id="SignalP"/>
    </source>
</evidence>
<dbReference type="PIRSF" id="PIRSF016493">
    <property type="entry name" value="Glycyl_aminpptds"/>
    <property type="match status" value="1"/>
</dbReference>